<dbReference type="Gramene" id="OMO90872">
    <property type="protein sequence ID" value="OMO90872"/>
    <property type="gene ID" value="CCACVL1_07268"/>
</dbReference>
<organism evidence="1 3">
    <name type="scientific">Corchorus capsularis</name>
    <name type="common">Jute</name>
    <dbReference type="NCBI Taxonomy" id="210143"/>
    <lineage>
        <taxon>Eukaryota</taxon>
        <taxon>Viridiplantae</taxon>
        <taxon>Streptophyta</taxon>
        <taxon>Embryophyta</taxon>
        <taxon>Tracheophyta</taxon>
        <taxon>Spermatophyta</taxon>
        <taxon>Magnoliopsida</taxon>
        <taxon>eudicotyledons</taxon>
        <taxon>Gunneridae</taxon>
        <taxon>Pentapetalae</taxon>
        <taxon>rosids</taxon>
        <taxon>malvids</taxon>
        <taxon>Malvales</taxon>
        <taxon>Malvaceae</taxon>
        <taxon>Grewioideae</taxon>
        <taxon>Apeibeae</taxon>
        <taxon>Corchorus</taxon>
    </lineage>
</organism>
<comment type="caution">
    <text evidence="1">The sequence shown here is derived from an EMBL/GenBank/DDBJ whole genome shotgun (WGS) entry which is preliminary data.</text>
</comment>
<keyword evidence="3" id="KW-1185">Reference proteome</keyword>
<dbReference type="Proteomes" id="UP000188268">
    <property type="component" value="Unassembled WGS sequence"/>
</dbReference>
<name>A0A1R3G992_COCAP</name>
<dbReference type="EMBL" id="AWWV01008393">
    <property type="protein sequence ID" value="OMO90872.1"/>
    <property type="molecule type" value="Genomic_DNA"/>
</dbReference>
<evidence type="ECO:0000313" key="1">
    <source>
        <dbReference type="EMBL" id="OMO54621.1"/>
    </source>
</evidence>
<proteinExistence type="predicted"/>
<protein>
    <submittedName>
        <fullName evidence="1">Uncharacterized protein</fullName>
    </submittedName>
</protein>
<evidence type="ECO:0000313" key="3">
    <source>
        <dbReference type="Proteomes" id="UP000188268"/>
    </source>
</evidence>
<evidence type="ECO:0000313" key="2">
    <source>
        <dbReference type="EMBL" id="OMO90872.1"/>
    </source>
</evidence>
<accession>A0A1R3G992</accession>
<reference evidence="1 3" key="1">
    <citation type="submission" date="2013-09" db="EMBL/GenBank/DDBJ databases">
        <title>Corchorus capsularis genome sequencing.</title>
        <authorList>
            <person name="Alam M."/>
            <person name="Haque M.S."/>
            <person name="Islam M.S."/>
            <person name="Emdad E.M."/>
            <person name="Islam M.M."/>
            <person name="Ahmed B."/>
            <person name="Halim A."/>
            <person name="Hossen Q.M.M."/>
            <person name="Hossain M.Z."/>
            <person name="Ahmed R."/>
            <person name="Khan M.M."/>
            <person name="Islam R."/>
            <person name="Rashid M.M."/>
            <person name="Khan S.A."/>
            <person name="Rahman M.S."/>
            <person name="Alam M."/>
        </authorList>
    </citation>
    <scope>NUCLEOTIDE SEQUENCE [LARGE SCALE GENOMIC DNA]</scope>
    <source>
        <strain evidence="3">cv. CVL-1</strain>
        <tissue evidence="1">Whole seedling</tissue>
    </source>
</reference>
<dbReference type="AlphaFoldDB" id="A0A1R3G992"/>
<dbReference type="EMBL" id="AWWV01014911">
    <property type="protein sequence ID" value="OMO54621.1"/>
    <property type="molecule type" value="Genomic_DNA"/>
</dbReference>
<gene>
    <name evidence="2" type="ORF">CCACVL1_07268</name>
    <name evidence="1" type="ORF">CCACVL1_27712</name>
</gene>
<dbReference type="Gramene" id="OMO54621">
    <property type="protein sequence ID" value="OMO54621"/>
    <property type="gene ID" value="CCACVL1_27712"/>
</dbReference>
<sequence>MVVKLQSLDRKREKKALILGLPSKRNKFSLQQTAGTRSRSVSSG</sequence>
<dbReference type="OrthoDB" id="1011342at2759"/>